<dbReference type="Pfam" id="PF00313">
    <property type="entry name" value="CSD"/>
    <property type="match status" value="1"/>
</dbReference>
<dbReference type="GO" id="GO:0003677">
    <property type="term" value="F:DNA binding"/>
    <property type="evidence" value="ECO:0007669"/>
    <property type="project" value="UniProtKB-KW"/>
</dbReference>
<keyword evidence="6" id="KW-0804">Transcription</keyword>
<evidence type="ECO:0000256" key="4">
    <source>
        <dbReference type="ARBA" id="ARBA00023125"/>
    </source>
</evidence>
<dbReference type="SMART" id="SM00357">
    <property type="entry name" value="CSP"/>
    <property type="match status" value="1"/>
</dbReference>
<dbReference type="SUPFAM" id="SSF50249">
    <property type="entry name" value="Nucleic acid-binding proteins"/>
    <property type="match status" value="1"/>
</dbReference>
<keyword evidence="4" id="KW-0238">DNA-binding</keyword>
<evidence type="ECO:0000256" key="3">
    <source>
        <dbReference type="ARBA" id="ARBA00023015"/>
    </source>
</evidence>
<dbReference type="GeneID" id="61101845"/>
<dbReference type="Gene3D" id="2.40.50.140">
    <property type="entry name" value="Nucleic acid-binding proteins"/>
    <property type="match status" value="1"/>
</dbReference>
<comment type="caution">
    <text evidence="7">The sequence shown here is derived from an EMBL/GenBank/DDBJ whole genome shotgun (WGS) entry which is preliminary data.</text>
</comment>
<dbReference type="EMBL" id="BJJW01000002">
    <property type="protein sequence ID" value="GDZ83214.1"/>
    <property type="molecule type" value="Genomic_DNA"/>
</dbReference>
<dbReference type="PROSITE" id="PS51857">
    <property type="entry name" value="CSD_2"/>
    <property type="match status" value="1"/>
</dbReference>
<gene>
    <name evidence="7" type="ORF">LCIT_04560</name>
</gene>
<sequence>MKTGIVKIWQKERGYGYITPDAGGEDVFVHFNGIDMPGFKALKQGEKVSYVLVQGYKAPQAAQVQPIMKKASEV</sequence>
<protein>
    <submittedName>
        <fullName evidence="7">Cold-shock protein</fullName>
    </submittedName>
</protein>
<dbReference type="InterPro" id="IPR012340">
    <property type="entry name" value="NA-bd_OB-fold"/>
</dbReference>
<dbReference type="GO" id="GO:0005737">
    <property type="term" value="C:cytoplasm"/>
    <property type="evidence" value="ECO:0007669"/>
    <property type="project" value="UniProtKB-SubCell"/>
</dbReference>
<dbReference type="InterPro" id="IPR011129">
    <property type="entry name" value="CSD"/>
</dbReference>
<dbReference type="PANTHER" id="PTHR46565:SF20">
    <property type="entry name" value="COLD SHOCK DOMAIN-CONTAINING PROTEIN 4"/>
    <property type="match status" value="1"/>
</dbReference>
<keyword evidence="5" id="KW-0010">Activator</keyword>
<dbReference type="CDD" id="cd04458">
    <property type="entry name" value="CSP_CDS"/>
    <property type="match status" value="1"/>
</dbReference>
<evidence type="ECO:0000256" key="6">
    <source>
        <dbReference type="ARBA" id="ARBA00023163"/>
    </source>
</evidence>
<dbReference type="OMA" id="HYSTIKM"/>
<dbReference type="Proteomes" id="UP000323274">
    <property type="component" value="Unassembled WGS sequence"/>
</dbReference>
<dbReference type="InterPro" id="IPR012156">
    <property type="entry name" value="Cold_shock_CspA"/>
</dbReference>
<evidence type="ECO:0000256" key="2">
    <source>
        <dbReference type="ARBA" id="ARBA00022490"/>
    </source>
</evidence>
<evidence type="ECO:0000256" key="5">
    <source>
        <dbReference type="ARBA" id="ARBA00023159"/>
    </source>
</evidence>
<accession>A0A5A5U0F6</accession>
<evidence type="ECO:0000256" key="1">
    <source>
        <dbReference type="ARBA" id="ARBA00004496"/>
    </source>
</evidence>
<dbReference type="PIRSF" id="PIRSF002599">
    <property type="entry name" value="Cold_shock_A"/>
    <property type="match status" value="1"/>
</dbReference>
<dbReference type="AlphaFoldDB" id="A0A5A5U0F6"/>
<organism evidence="7 8">
    <name type="scientific">Leuconostoc citreum</name>
    <dbReference type="NCBI Taxonomy" id="33964"/>
    <lineage>
        <taxon>Bacteria</taxon>
        <taxon>Bacillati</taxon>
        <taxon>Bacillota</taxon>
        <taxon>Bacilli</taxon>
        <taxon>Lactobacillales</taxon>
        <taxon>Lactobacillaceae</taxon>
        <taxon>Leuconostoc</taxon>
    </lineage>
</organism>
<proteinExistence type="predicted"/>
<keyword evidence="3" id="KW-0805">Transcription regulation</keyword>
<dbReference type="PRINTS" id="PR00050">
    <property type="entry name" value="COLDSHOCK"/>
</dbReference>
<keyword evidence="2" id="KW-0963">Cytoplasm</keyword>
<evidence type="ECO:0000313" key="8">
    <source>
        <dbReference type="Proteomes" id="UP000323274"/>
    </source>
</evidence>
<name>A0A5A5U0F6_LEUCI</name>
<dbReference type="PANTHER" id="PTHR46565">
    <property type="entry name" value="COLD SHOCK DOMAIN PROTEIN 2"/>
    <property type="match status" value="1"/>
</dbReference>
<evidence type="ECO:0000313" key="7">
    <source>
        <dbReference type="EMBL" id="GDZ83214.1"/>
    </source>
</evidence>
<comment type="subcellular location">
    <subcellularLocation>
        <location evidence="1">Cytoplasm</location>
    </subcellularLocation>
</comment>
<dbReference type="InterPro" id="IPR002059">
    <property type="entry name" value="CSP_DNA-bd"/>
</dbReference>
<dbReference type="RefSeq" id="WP_004901017.1">
    <property type="nucleotide sequence ID" value="NZ_BJJW01000002.1"/>
</dbReference>
<reference evidence="7 8" key="1">
    <citation type="submission" date="2019-04" db="EMBL/GenBank/DDBJ databases">
        <title>A pseudo-fructophilic Leuconostoc citreum strain F192-5 isolated from peel of satsuma mandarin: the first report for isolation and characterization of strain-dependent fructophilic-like characteristics.</title>
        <authorList>
            <person name="Maeno S."/>
            <person name="Tanizawa Y."/>
            <person name="Kajikawa A."/>
            <person name="Kanesaki Y."/>
            <person name="Kubota E."/>
            <person name="Arita M."/>
            <person name="Leon D."/>
            <person name="Endo A."/>
        </authorList>
    </citation>
    <scope>NUCLEOTIDE SEQUENCE [LARGE SCALE GENOMIC DNA]</scope>
    <source>
        <strain evidence="7 8">F192-5</strain>
    </source>
</reference>